<comment type="similarity">
    <text evidence="4">Belongs to the ABC transporter superfamily. Macrolide exporter (TC 3.A.1.122) family.</text>
</comment>
<dbReference type="PANTHER" id="PTHR24220">
    <property type="entry name" value="IMPORT ATP-BINDING PROTEIN"/>
    <property type="match status" value="1"/>
</dbReference>
<keyword evidence="2" id="KW-0547">Nucleotide-binding</keyword>
<gene>
    <name evidence="6" type="ORF">BSZ36_03570</name>
</gene>
<dbReference type="PROSITE" id="PS00211">
    <property type="entry name" value="ABC_TRANSPORTER_1"/>
    <property type="match status" value="1"/>
</dbReference>
<comment type="caution">
    <text evidence="6">The sequence shown here is derived from an EMBL/GenBank/DDBJ whole genome shotgun (WGS) entry which is preliminary data.</text>
</comment>
<dbReference type="InterPro" id="IPR017871">
    <property type="entry name" value="ABC_transporter-like_CS"/>
</dbReference>
<dbReference type="EMBL" id="MQWB01000001">
    <property type="protein sequence ID" value="OZC04570.1"/>
    <property type="molecule type" value="Genomic_DNA"/>
</dbReference>
<reference evidence="6 7" key="1">
    <citation type="submission" date="2016-11" db="EMBL/GenBank/DDBJ databases">
        <title>Study of marine rhodopsin-containing bacteria.</title>
        <authorList>
            <person name="Yoshizawa S."/>
            <person name="Kumagai Y."/>
            <person name="Kogure K."/>
        </authorList>
    </citation>
    <scope>NUCLEOTIDE SEQUENCE [LARGE SCALE GENOMIC DNA]</scope>
    <source>
        <strain evidence="6 7">SG-29</strain>
    </source>
</reference>
<proteinExistence type="inferred from homology"/>
<dbReference type="CDD" id="cd03255">
    <property type="entry name" value="ABC_MJ0796_LolCDE_FtsE"/>
    <property type="match status" value="1"/>
</dbReference>
<dbReference type="FunFam" id="3.40.50.300:FF:000032">
    <property type="entry name" value="Export ABC transporter ATP-binding protein"/>
    <property type="match status" value="1"/>
</dbReference>
<evidence type="ECO:0000256" key="1">
    <source>
        <dbReference type="ARBA" id="ARBA00022448"/>
    </source>
</evidence>
<dbReference type="AlphaFoldDB" id="A0A259U3Q2"/>
<dbReference type="InterPro" id="IPR015854">
    <property type="entry name" value="ABC_transpr_LolD-like"/>
</dbReference>
<dbReference type="InterPro" id="IPR003593">
    <property type="entry name" value="AAA+_ATPase"/>
</dbReference>
<keyword evidence="3 6" id="KW-0067">ATP-binding</keyword>
<dbReference type="GO" id="GO:0016887">
    <property type="term" value="F:ATP hydrolysis activity"/>
    <property type="evidence" value="ECO:0007669"/>
    <property type="project" value="InterPro"/>
</dbReference>
<dbReference type="GO" id="GO:0005886">
    <property type="term" value="C:plasma membrane"/>
    <property type="evidence" value="ECO:0007669"/>
    <property type="project" value="TreeGrafter"/>
</dbReference>
<feature type="domain" description="ABC transporter" evidence="5">
    <location>
        <begin position="13"/>
        <end position="233"/>
    </location>
</feature>
<evidence type="ECO:0000256" key="3">
    <source>
        <dbReference type="ARBA" id="ARBA00022840"/>
    </source>
</evidence>
<dbReference type="GO" id="GO:0098796">
    <property type="term" value="C:membrane protein complex"/>
    <property type="evidence" value="ECO:0007669"/>
    <property type="project" value="UniProtKB-ARBA"/>
</dbReference>
<keyword evidence="1" id="KW-0813">Transport</keyword>
<dbReference type="GO" id="GO:0022857">
    <property type="term" value="F:transmembrane transporter activity"/>
    <property type="evidence" value="ECO:0007669"/>
    <property type="project" value="TreeGrafter"/>
</dbReference>
<dbReference type="Gene3D" id="3.40.50.300">
    <property type="entry name" value="P-loop containing nucleotide triphosphate hydrolases"/>
    <property type="match status" value="1"/>
</dbReference>
<sequence length="233" mass="24988">MAQPARERGEPILVARGLGKSYPTADGALDVLSGLDLEIHAGEMVAVVGESGTGKSTLLHLLGALDRPTSGTVHFRGEEVFGKDDDALAAFRNRALGFVFQFHHLLPEFSAVENVEMPALIAGQSMDAARPRARGLLESLGLGERVEHRPSQLSGGEQQRVAVARALMNRPGLVLMDEPTGNLDVTTAGRLHDELRRLSREEDGAFVIVTHNPALADLADRVLRLEGGRLNPA</sequence>
<dbReference type="InterPro" id="IPR017911">
    <property type="entry name" value="MacB-like_ATP-bd"/>
</dbReference>
<dbReference type="PROSITE" id="PS50893">
    <property type="entry name" value="ABC_TRANSPORTER_2"/>
    <property type="match status" value="1"/>
</dbReference>
<evidence type="ECO:0000256" key="2">
    <source>
        <dbReference type="ARBA" id="ARBA00022741"/>
    </source>
</evidence>
<dbReference type="Proteomes" id="UP000216446">
    <property type="component" value="Unassembled WGS sequence"/>
</dbReference>
<dbReference type="InterPro" id="IPR027417">
    <property type="entry name" value="P-loop_NTPase"/>
</dbReference>
<evidence type="ECO:0000256" key="4">
    <source>
        <dbReference type="ARBA" id="ARBA00038388"/>
    </source>
</evidence>
<keyword evidence="7" id="KW-1185">Reference proteome</keyword>
<dbReference type="InterPro" id="IPR003439">
    <property type="entry name" value="ABC_transporter-like_ATP-bd"/>
</dbReference>
<evidence type="ECO:0000313" key="7">
    <source>
        <dbReference type="Proteomes" id="UP000216446"/>
    </source>
</evidence>
<protein>
    <submittedName>
        <fullName evidence="6">ABC transporter ATP-binding protein</fullName>
    </submittedName>
</protein>
<accession>A0A259U3Q2</accession>
<dbReference type="InParanoid" id="A0A259U3Q2"/>
<dbReference type="FunCoup" id="A0A259U3Q2">
    <property type="interactions" value="305"/>
</dbReference>
<dbReference type="GO" id="GO:0005524">
    <property type="term" value="F:ATP binding"/>
    <property type="evidence" value="ECO:0007669"/>
    <property type="project" value="UniProtKB-KW"/>
</dbReference>
<dbReference type="SMART" id="SM00382">
    <property type="entry name" value="AAA"/>
    <property type="match status" value="1"/>
</dbReference>
<dbReference type="SUPFAM" id="SSF52540">
    <property type="entry name" value="P-loop containing nucleoside triphosphate hydrolases"/>
    <property type="match status" value="1"/>
</dbReference>
<dbReference type="PANTHER" id="PTHR24220:SF689">
    <property type="entry name" value="LIPOPROTEIN-RELEASING SYSTEM ATP-BINDING PROTEIN LOLD"/>
    <property type="match status" value="1"/>
</dbReference>
<evidence type="ECO:0000313" key="6">
    <source>
        <dbReference type="EMBL" id="OZC04570.1"/>
    </source>
</evidence>
<evidence type="ECO:0000259" key="5">
    <source>
        <dbReference type="PROSITE" id="PS50893"/>
    </source>
</evidence>
<dbReference type="Pfam" id="PF00005">
    <property type="entry name" value="ABC_tran"/>
    <property type="match status" value="1"/>
</dbReference>
<organism evidence="6 7">
    <name type="scientific">Rubricoccus marinus</name>
    <dbReference type="NCBI Taxonomy" id="716817"/>
    <lineage>
        <taxon>Bacteria</taxon>
        <taxon>Pseudomonadati</taxon>
        <taxon>Rhodothermota</taxon>
        <taxon>Rhodothermia</taxon>
        <taxon>Rhodothermales</taxon>
        <taxon>Rubricoccaceae</taxon>
        <taxon>Rubricoccus</taxon>
    </lineage>
</organism>
<name>A0A259U3Q2_9BACT</name>